<gene>
    <name evidence="2" type="ORF">BJ508DRAFT_126482</name>
</gene>
<reference evidence="2 3" key="1">
    <citation type="journal article" date="2018" name="Nat. Ecol. Evol.">
        <title>Pezizomycetes genomes reveal the molecular basis of ectomycorrhizal truffle lifestyle.</title>
        <authorList>
            <person name="Murat C."/>
            <person name="Payen T."/>
            <person name="Noel B."/>
            <person name="Kuo A."/>
            <person name="Morin E."/>
            <person name="Chen J."/>
            <person name="Kohler A."/>
            <person name="Krizsan K."/>
            <person name="Balestrini R."/>
            <person name="Da Silva C."/>
            <person name="Montanini B."/>
            <person name="Hainaut M."/>
            <person name="Levati E."/>
            <person name="Barry K.W."/>
            <person name="Belfiori B."/>
            <person name="Cichocki N."/>
            <person name="Clum A."/>
            <person name="Dockter R.B."/>
            <person name="Fauchery L."/>
            <person name="Guy J."/>
            <person name="Iotti M."/>
            <person name="Le Tacon F."/>
            <person name="Lindquist E.A."/>
            <person name="Lipzen A."/>
            <person name="Malagnac F."/>
            <person name="Mello A."/>
            <person name="Molinier V."/>
            <person name="Miyauchi S."/>
            <person name="Poulain J."/>
            <person name="Riccioni C."/>
            <person name="Rubini A."/>
            <person name="Sitrit Y."/>
            <person name="Splivallo R."/>
            <person name="Traeger S."/>
            <person name="Wang M."/>
            <person name="Zifcakova L."/>
            <person name="Wipf D."/>
            <person name="Zambonelli A."/>
            <person name="Paolocci F."/>
            <person name="Nowrousian M."/>
            <person name="Ottonello S."/>
            <person name="Baldrian P."/>
            <person name="Spatafora J.W."/>
            <person name="Henrissat B."/>
            <person name="Nagy L.G."/>
            <person name="Aury J.M."/>
            <person name="Wincker P."/>
            <person name="Grigoriev I.V."/>
            <person name="Bonfante P."/>
            <person name="Martin F.M."/>
        </authorList>
    </citation>
    <scope>NUCLEOTIDE SEQUENCE [LARGE SCALE GENOMIC DNA]</scope>
    <source>
        <strain evidence="2 3">RN42</strain>
    </source>
</reference>
<keyword evidence="1" id="KW-0812">Transmembrane</keyword>
<dbReference type="EMBL" id="ML119686">
    <property type="protein sequence ID" value="RPA80617.1"/>
    <property type="molecule type" value="Genomic_DNA"/>
</dbReference>
<keyword evidence="3" id="KW-1185">Reference proteome</keyword>
<dbReference type="Proteomes" id="UP000275078">
    <property type="component" value="Unassembled WGS sequence"/>
</dbReference>
<evidence type="ECO:0000256" key="1">
    <source>
        <dbReference type="SAM" id="Phobius"/>
    </source>
</evidence>
<sequence length="133" mass="14994">MPPLPPSPTTFLFTAYLGLSVYGLIFVLPRRLQSLAILGLVDRFAAWNLSSRIWYKTRNLSSLSFDQLAPSSTTTTTSPRLDLHRSTPLLHNAAHAESLPRFNRHRLSAHSERFDISTVSRSIEPNIFGNQFV</sequence>
<evidence type="ECO:0000313" key="3">
    <source>
        <dbReference type="Proteomes" id="UP000275078"/>
    </source>
</evidence>
<protein>
    <submittedName>
        <fullName evidence="2">Uncharacterized protein</fullName>
    </submittedName>
</protein>
<keyword evidence="1" id="KW-0472">Membrane</keyword>
<evidence type="ECO:0000313" key="2">
    <source>
        <dbReference type="EMBL" id="RPA80617.1"/>
    </source>
</evidence>
<name>A0A3N4I581_ASCIM</name>
<accession>A0A3N4I581</accession>
<proteinExistence type="predicted"/>
<keyword evidence="1" id="KW-1133">Transmembrane helix</keyword>
<organism evidence="2 3">
    <name type="scientific">Ascobolus immersus RN42</name>
    <dbReference type="NCBI Taxonomy" id="1160509"/>
    <lineage>
        <taxon>Eukaryota</taxon>
        <taxon>Fungi</taxon>
        <taxon>Dikarya</taxon>
        <taxon>Ascomycota</taxon>
        <taxon>Pezizomycotina</taxon>
        <taxon>Pezizomycetes</taxon>
        <taxon>Pezizales</taxon>
        <taxon>Ascobolaceae</taxon>
        <taxon>Ascobolus</taxon>
    </lineage>
</organism>
<feature type="transmembrane region" description="Helical" evidence="1">
    <location>
        <begin position="12"/>
        <end position="28"/>
    </location>
</feature>
<dbReference type="AlphaFoldDB" id="A0A3N4I581"/>